<evidence type="ECO:0000313" key="6">
    <source>
        <dbReference type="Proteomes" id="UP000246050"/>
    </source>
</evidence>
<dbReference type="AlphaFoldDB" id="A0A317DNQ0"/>
<name>A0A317DNQ0_9ACTN</name>
<dbReference type="OrthoDB" id="3395172at2"/>
<reference evidence="5 6" key="1">
    <citation type="submission" date="2018-05" db="EMBL/GenBank/DDBJ databases">
        <title>Micromonosporas from Atacama Desert.</title>
        <authorList>
            <person name="Carro L."/>
            <person name="Golinska P."/>
            <person name="Klenk H.-P."/>
            <person name="Goodfellow M."/>
        </authorList>
    </citation>
    <scope>NUCLEOTIDE SEQUENCE [LARGE SCALE GENOMIC DNA]</scope>
    <source>
        <strain evidence="5 6">4G51</strain>
    </source>
</reference>
<evidence type="ECO:0000256" key="1">
    <source>
        <dbReference type="ARBA" id="ARBA00004370"/>
    </source>
</evidence>
<dbReference type="GO" id="GO:0016020">
    <property type="term" value="C:membrane"/>
    <property type="evidence" value="ECO:0007669"/>
    <property type="project" value="UniProtKB-SubCell"/>
</dbReference>
<feature type="compositionally biased region" description="Basic and acidic residues" evidence="3">
    <location>
        <begin position="52"/>
        <end position="61"/>
    </location>
</feature>
<comment type="subcellular location">
    <subcellularLocation>
        <location evidence="1">Membrane</location>
    </subcellularLocation>
</comment>
<feature type="region of interest" description="Disordered" evidence="3">
    <location>
        <begin position="1"/>
        <end position="119"/>
    </location>
</feature>
<comment type="caution">
    <text evidence="5">The sequence shown here is derived from an EMBL/GenBank/DDBJ whole genome shotgun (WGS) entry which is preliminary data.</text>
</comment>
<evidence type="ECO:0000256" key="2">
    <source>
        <dbReference type="ARBA" id="ARBA00023136"/>
    </source>
</evidence>
<evidence type="ECO:0008006" key="7">
    <source>
        <dbReference type="Google" id="ProtNLM"/>
    </source>
</evidence>
<dbReference type="EMBL" id="QGKS01000125">
    <property type="protein sequence ID" value="PWR16399.1"/>
    <property type="molecule type" value="Genomic_DNA"/>
</dbReference>
<feature type="compositionally biased region" description="Low complexity" evidence="3">
    <location>
        <begin position="102"/>
        <end position="111"/>
    </location>
</feature>
<sequence>MTGVPEEVPVQGRKDPKLRVINGAKAGAPGRSRQRRLVTRAVPPQAEPIEDVLERLDREPVEDPTGTEDLTVPGDPAEVEDLPDPDDDPAATEDAAEDAETTRATAAADRTAAAHDHAGVPRRRRALAGLLAVLLAAALAAAGVYGHRWYVDRATDQARRDAVAAARQASVNFVSVSAASVDRDLQRIVTGATGDFKDEFTRGQAQVRKAVVENKVQSQGSVLRAGLVSGDRGHAVVLVAVDATVRNVKAPDGRPSHYRIQVDLVRDRDSGDWLVSRLQFVG</sequence>
<dbReference type="RefSeq" id="WP_109800563.1">
    <property type="nucleotide sequence ID" value="NZ_QGKS01000125.1"/>
</dbReference>
<organism evidence="5 6">
    <name type="scientific">Micromonospora sicca</name>
    <dbReference type="NCBI Taxonomy" id="2202420"/>
    <lineage>
        <taxon>Bacteria</taxon>
        <taxon>Bacillati</taxon>
        <taxon>Actinomycetota</taxon>
        <taxon>Actinomycetes</taxon>
        <taxon>Micromonosporales</taxon>
        <taxon>Micromonosporaceae</taxon>
        <taxon>Micromonospora</taxon>
    </lineage>
</organism>
<gene>
    <name evidence="5" type="ORF">DKT69_05850</name>
</gene>
<evidence type="ECO:0000256" key="4">
    <source>
        <dbReference type="SAM" id="Phobius"/>
    </source>
</evidence>
<keyword evidence="4" id="KW-1133">Transmembrane helix</keyword>
<proteinExistence type="predicted"/>
<dbReference type="PANTHER" id="PTHR37042">
    <property type="entry name" value="OUTER MEMBRANE PROTEIN RV1973"/>
    <property type="match status" value="1"/>
</dbReference>
<evidence type="ECO:0000256" key="3">
    <source>
        <dbReference type="SAM" id="MobiDB-lite"/>
    </source>
</evidence>
<keyword evidence="2 4" id="KW-0472">Membrane</keyword>
<evidence type="ECO:0000313" key="5">
    <source>
        <dbReference type="EMBL" id="PWR16399.1"/>
    </source>
</evidence>
<accession>A0A317DNQ0</accession>
<dbReference type="Proteomes" id="UP000246050">
    <property type="component" value="Unassembled WGS sequence"/>
</dbReference>
<feature type="compositionally biased region" description="Acidic residues" evidence="3">
    <location>
        <begin position="77"/>
        <end position="99"/>
    </location>
</feature>
<feature type="transmembrane region" description="Helical" evidence="4">
    <location>
        <begin position="127"/>
        <end position="150"/>
    </location>
</feature>
<keyword evidence="4" id="KW-0812">Transmembrane</keyword>
<dbReference type="PANTHER" id="PTHR37042:SF4">
    <property type="entry name" value="OUTER MEMBRANE PROTEIN RV1973"/>
    <property type="match status" value="1"/>
</dbReference>
<protein>
    <recommendedName>
        <fullName evidence="7">Mce protein</fullName>
    </recommendedName>
</protein>